<protein>
    <submittedName>
        <fullName evidence="1">MtrB/PioB family decaheme-associated outer membrane protein</fullName>
    </submittedName>
</protein>
<accession>A0A8I1GH70</accession>
<dbReference type="AlphaFoldDB" id="A0A8I1GH70"/>
<evidence type="ECO:0000313" key="1">
    <source>
        <dbReference type="EMBL" id="MBJ7543335.1"/>
    </source>
</evidence>
<sequence>MEFHGRIVLTSLLSIAVASIALQSARAGDKPAPAPAEPAAEEKIELDTWGDIEFGGRYFKDKPKELGSSNWSTTTIARPEAESIAKYEEYGNVPQGFYFERLTVGGQTKDAEYAAELRATDLGNNNQRYILDWFMTGTLSGTVTWDQTPHLFSTTALNIWNGVGTTYLSPFNKVGAFPAANDAVAQENYRTQIKNLIAQGKTIKIGIDRDRFEADQRWTPTPNWEFRGNYFYDRREGTQIAGTNWGGGGGPVLVQVPRPIADTTQNAKASGERSGDWAYGRYNVKITGGISTFENDLKSFTVENPFVAAGTTCASTFTAAANTPCSRISLMPSNEAYTGNMTAGIDLPFRSRFMNTVQYTAMRQNDSFQDPTVATGNTNTAVTGITNAATSLNGEVNALLVNNVLNTRITDDLKSTLRYRYYDNDNQTPVRTWNWVSEDGAVGAVRQNFGYSYTKQNASGDLTYHVLKNASVGGSAGWERIDRDKREALRTDELIGKVYGDARWNDIGQLRASYQYSERRFDNYDPESWYKTLFPGGTGGNMNPWGMRKFDLADRDREKAMVLFTFDNIPHVPNLSLTPSFGLRNDNYLTDPNKILTDSAGNTTTEMGLLKDNSWNAGIEGSYSFGPGLTVSAAYVREEFDKDLVGSLTTQDSATGIIGATTANRYFSNMKEDVDTFIVGTNFVFNDRFDISASYSIALGKEDWTNKDIAGTTCAPTSTGANCAPWPTVNTTLQRIDAQARYKLDPELITQLGFEGDVFWKLKYSWDRSRVDNWQNDYVTPYMYLVDNTARNISMASYNPNYDIHAVSTSLNFKW</sequence>
<name>A0A8I1GH70_9HYPH</name>
<dbReference type="SUPFAM" id="SSF56935">
    <property type="entry name" value="Porins"/>
    <property type="match status" value="2"/>
</dbReference>
<proteinExistence type="predicted"/>
<organism evidence="1 2">
    <name type="scientific">Rhodomicrobium udaipurense</name>
    <dbReference type="NCBI Taxonomy" id="1202716"/>
    <lineage>
        <taxon>Bacteria</taxon>
        <taxon>Pseudomonadati</taxon>
        <taxon>Pseudomonadota</taxon>
        <taxon>Alphaproteobacteria</taxon>
        <taxon>Hyphomicrobiales</taxon>
        <taxon>Hyphomicrobiaceae</taxon>
        <taxon>Rhodomicrobium</taxon>
    </lineage>
</organism>
<comment type="caution">
    <text evidence="1">The sequence shown here is derived from an EMBL/GenBank/DDBJ whole genome shotgun (WGS) entry which is preliminary data.</text>
</comment>
<dbReference type="InterPro" id="IPR020016">
    <property type="entry name" value="Decahaem-assoc_OM_MtrB/PioB"/>
</dbReference>
<dbReference type="RefSeq" id="WP_199502354.1">
    <property type="nucleotide sequence ID" value="NZ_JAEMUK010000013.1"/>
</dbReference>
<dbReference type="Pfam" id="PF11854">
    <property type="entry name" value="MtrB_PioB"/>
    <property type="match status" value="1"/>
</dbReference>
<dbReference type="EMBL" id="JAEMUK010000013">
    <property type="protein sequence ID" value="MBJ7543335.1"/>
    <property type="molecule type" value="Genomic_DNA"/>
</dbReference>
<reference evidence="1 2" key="1">
    <citation type="submission" date="2020-12" db="EMBL/GenBank/DDBJ databases">
        <title>Revised draft genomes of Rhodomicrobium vannielii ATCC 17100 and Rhodomicrobium udaipurense JA643.</title>
        <authorList>
            <person name="Conners E.M."/>
            <person name="Davenport E.J."/>
            <person name="Bose A."/>
        </authorList>
    </citation>
    <scope>NUCLEOTIDE SEQUENCE [LARGE SCALE GENOMIC DNA]</scope>
    <source>
        <strain evidence="1 2">JA643</strain>
    </source>
</reference>
<keyword evidence="2" id="KW-1185">Reference proteome</keyword>
<dbReference type="Proteomes" id="UP000623250">
    <property type="component" value="Unassembled WGS sequence"/>
</dbReference>
<gene>
    <name evidence="1" type="ORF">JDN41_07175</name>
</gene>
<dbReference type="NCBIfam" id="TIGR03509">
    <property type="entry name" value="OMP_MtrB_PioB"/>
    <property type="match status" value="1"/>
</dbReference>
<evidence type="ECO:0000313" key="2">
    <source>
        <dbReference type="Proteomes" id="UP000623250"/>
    </source>
</evidence>